<keyword evidence="1" id="KW-0472">Membrane</keyword>
<dbReference type="EMBL" id="PEUM01000088">
    <property type="protein sequence ID" value="PIV25162.1"/>
    <property type="molecule type" value="Genomic_DNA"/>
</dbReference>
<protein>
    <submittedName>
        <fullName evidence="2">Uncharacterized protein</fullName>
    </submittedName>
</protein>
<keyword evidence="1" id="KW-0812">Transmembrane</keyword>
<accession>A0A2M7CHN9</accession>
<feature type="transmembrane region" description="Helical" evidence="1">
    <location>
        <begin position="72"/>
        <end position="92"/>
    </location>
</feature>
<dbReference type="Proteomes" id="UP000229966">
    <property type="component" value="Unassembled WGS sequence"/>
</dbReference>
<dbReference type="AlphaFoldDB" id="A0A2M7CHN9"/>
<evidence type="ECO:0000256" key="1">
    <source>
        <dbReference type="SAM" id="Phobius"/>
    </source>
</evidence>
<gene>
    <name evidence="2" type="ORF">COS38_03050</name>
</gene>
<feature type="transmembrane region" description="Helical" evidence="1">
    <location>
        <begin position="7"/>
        <end position="25"/>
    </location>
</feature>
<keyword evidence="1" id="KW-1133">Transmembrane helix</keyword>
<name>A0A2M7CHN9_9BACT</name>
<evidence type="ECO:0000313" key="3">
    <source>
        <dbReference type="Proteomes" id="UP000229966"/>
    </source>
</evidence>
<organism evidence="2 3">
    <name type="scientific">Candidatus Berkelbacteria bacterium CG03_land_8_20_14_0_80_40_36</name>
    <dbReference type="NCBI Taxonomy" id="1974509"/>
    <lineage>
        <taxon>Bacteria</taxon>
        <taxon>Candidatus Berkelbacteria</taxon>
    </lineage>
</organism>
<proteinExistence type="predicted"/>
<sequence>MKLKPKIICYGILIGLIATLVMPVFQLGPLPIKFSSQIENNNFIKGMPLVYFGNLDIKAQTGKKFNYEFNQWFFLIDLIFWSFVGIFIYLGMIKIIQSEEIKLNHPAYRKAKF</sequence>
<evidence type="ECO:0000313" key="2">
    <source>
        <dbReference type="EMBL" id="PIV25162.1"/>
    </source>
</evidence>
<reference evidence="3" key="1">
    <citation type="submission" date="2017-09" db="EMBL/GenBank/DDBJ databases">
        <title>Depth-based differentiation of microbial function through sediment-hosted aquifers and enrichment of novel symbionts in the deep terrestrial subsurface.</title>
        <authorList>
            <person name="Probst A.J."/>
            <person name="Ladd B."/>
            <person name="Jarett J.K."/>
            <person name="Geller-Mcgrath D.E."/>
            <person name="Sieber C.M.K."/>
            <person name="Emerson J.B."/>
            <person name="Anantharaman K."/>
            <person name="Thomas B.C."/>
            <person name="Malmstrom R."/>
            <person name="Stieglmeier M."/>
            <person name="Klingl A."/>
            <person name="Woyke T."/>
            <person name="Ryan C.M."/>
            <person name="Banfield J.F."/>
        </authorList>
    </citation>
    <scope>NUCLEOTIDE SEQUENCE [LARGE SCALE GENOMIC DNA]</scope>
</reference>
<comment type="caution">
    <text evidence="2">The sequence shown here is derived from an EMBL/GenBank/DDBJ whole genome shotgun (WGS) entry which is preliminary data.</text>
</comment>